<evidence type="ECO:0000256" key="13">
    <source>
        <dbReference type="ARBA" id="ARBA00023118"/>
    </source>
</evidence>
<feature type="region of interest" description="Disordered" evidence="22">
    <location>
        <begin position="329"/>
        <end position="557"/>
    </location>
</feature>
<feature type="compositionally biased region" description="Polar residues" evidence="22">
    <location>
        <begin position="339"/>
        <end position="355"/>
    </location>
</feature>
<evidence type="ECO:0000256" key="17">
    <source>
        <dbReference type="ARBA" id="ARBA00023140"/>
    </source>
</evidence>
<evidence type="ECO:0000259" key="24">
    <source>
        <dbReference type="Pfam" id="PF16739"/>
    </source>
</evidence>
<keyword evidence="7" id="KW-0399">Innate immunity</keyword>
<dbReference type="GO" id="GO:0005777">
    <property type="term" value="C:peroxisome"/>
    <property type="evidence" value="ECO:0007669"/>
    <property type="project" value="UniProtKB-SubCell"/>
</dbReference>
<evidence type="ECO:0000256" key="2">
    <source>
        <dbReference type="ARBA" id="ARBA00004572"/>
    </source>
</evidence>
<keyword evidence="18" id="KW-0449">Lipoprotein</keyword>
<dbReference type="OrthoDB" id="9909785at2759"/>
<evidence type="ECO:0000256" key="14">
    <source>
        <dbReference type="ARBA" id="ARBA00023128"/>
    </source>
</evidence>
<reference evidence="25" key="2">
    <citation type="submission" date="2020-05" db="UniProtKB">
        <authorList>
            <consortium name="Ensembl"/>
        </authorList>
    </citation>
    <scope>IDENTIFICATION</scope>
</reference>
<feature type="compositionally biased region" description="Low complexity" evidence="22">
    <location>
        <begin position="629"/>
        <end position="645"/>
    </location>
</feature>
<sequence length="781" mass="85871">MGFAEDKFEKYLRGNISLLHRINLEEILQYLPCLSKSTQEKLRQKSENRGNRNTIWEFINDLTKRDGWVQEFLYALRECELNELVEQLEEEYNKHVIKRPSEPSRPASTRQALANADLDNGNYQQPVSVPRGHERIHTHMVIPSHDDPNVNSNANYNQAQPPIIYVPAKAILPPHQQNQAFQPVYSIQPPANPPPPVQPPQYNPPVQSSNPSTVQPRPQIRAPLGSAHLAQQQTASLAHNESEPPQSCSYSSADCVASIHSDVPSSSSSSSLQQNCSVEDSVKTPIPETSPQGLCDPFNEVTKSPVQSSSVLDDSYDLYPPMTPSKTSWVLSTGDHQRTQVPVSPPLNSTSSPSVLNLERPLPSTPRDPDVRRKHPQRPADTPDTSRLASTASRNDVPNNRPLNSASPPAARNPDPPLISTPREPYVQKVSPLNANSSPSALNVDRPLPSTPREPDVRRKHPPNDSPDAIHSASNTSRHDVPRRHPPNDSPDAIRFAGSTSRHDVSRGEIPESLPTRALSHLPRHSEVAEQPVVPSSSVKPLNRTDDGDEDDFFPSKPGELVSTIEYPNTRAGVSGVTDALSGNHEFLFSSDSSQSHNLEISCSLGNGNMQTRPSAQNINANGRNSEGQPPHNSRQSQQNSPSSSGERGRAEYPTTRVQPEENEMPYGNSPGSVQRGGTNYPPYIHDLWLRSTSQQPEENSYAENTDIRNFTLIVKQDASLDQMAANTLPASGPQPEHSGTNQGLGKVSKDTDTDSRLLLTALAVVGVSLTLLLLWRRVRN</sequence>
<dbReference type="GO" id="GO:1900227">
    <property type="term" value="P:positive regulation of NLRP3 inflammasome complex assembly"/>
    <property type="evidence" value="ECO:0007669"/>
    <property type="project" value="UniProtKB-ARBA"/>
</dbReference>
<keyword evidence="10" id="KW-0832">Ubl conjugation</keyword>
<dbReference type="GO" id="GO:0070585">
    <property type="term" value="P:protein localization to mitochondrion"/>
    <property type="evidence" value="ECO:0007669"/>
    <property type="project" value="UniProtKB-ARBA"/>
</dbReference>
<feature type="compositionally biased region" description="Polar residues" evidence="22">
    <location>
        <begin position="229"/>
        <end position="252"/>
    </location>
</feature>
<organism evidence="25">
    <name type="scientific">Xenopus tropicalis</name>
    <name type="common">Western clawed frog</name>
    <name type="synonym">Silurana tropicalis</name>
    <dbReference type="NCBI Taxonomy" id="8364"/>
    <lineage>
        <taxon>Eukaryota</taxon>
        <taxon>Metazoa</taxon>
        <taxon>Chordata</taxon>
        <taxon>Craniata</taxon>
        <taxon>Vertebrata</taxon>
        <taxon>Euteleostomi</taxon>
        <taxon>Amphibia</taxon>
        <taxon>Batrachia</taxon>
        <taxon>Anura</taxon>
        <taxon>Pipoidea</taxon>
        <taxon>Pipidae</taxon>
        <taxon>Xenopodinae</taxon>
        <taxon>Xenopus</taxon>
        <taxon>Silurana</taxon>
    </lineage>
</organism>
<keyword evidence="9" id="KW-1000">Mitochondrion outer membrane</keyword>
<evidence type="ECO:0000256" key="3">
    <source>
        <dbReference type="ARBA" id="ARBA00022481"/>
    </source>
</evidence>
<dbReference type="CTD" id="57506"/>
<evidence type="ECO:0000313" key="25">
    <source>
        <dbReference type="Ensembl" id="ENSXETP00000059774"/>
    </source>
</evidence>
<gene>
    <name evidence="25 27 28" type="primary">mavs</name>
</gene>
<keyword evidence="13" id="KW-0051">Antiviral defense</keyword>
<feature type="compositionally biased region" description="Pro residues" evidence="22">
    <location>
        <begin position="190"/>
        <end position="203"/>
    </location>
</feature>
<evidence type="ECO:0000256" key="15">
    <source>
        <dbReference type="ARBA" id="ARBA00023136"/>
    </source>
</evidence>
<dbReference type="Bgee" id="ENSXETG00000032111">
    <property type="expression patterns" value="Expressed in liver and 5 other cell types or tissues"/>
</dbReference>
<dbReference type="GO" id="GO:0045071">
    <property type="term" value="P:negative regulation of viral genome replication"/>
    <property type="evidence" value="ECO:0007669"/>
    <property type="project" value="UniProtKB-ARBA"/>
</dbReference>
<evidence type="ECO:0000256" key="12">
    <source>
        <dbReference type="ARBA" id="ARBA00022989"/>
    </source>
</evidence>
<keyword evidence="3" id="KW-0488">Methylation</keyword>
<keyword evidence="4" id="KW-1017">Isopeptide bond</keyword>
<evidence type="ECO:0000256" key="16">
    <source>
        <dbReference type="ARBA" id="ARBA00023139"/>
    </source>
</evidence>
<feature type="compositionally biased region" description="Basic and acidic residues" evidence="22">
    <location>
        <begin position="501"/>
        <end position="510"/>
    </location>
</feature>
<proteinExistence type="predicted"/>
<evidence type="ECO:0000256" key="4">
    <source>
        <dbReference type="ARBA" id="ARBA00022499"/>
    </source>
</evidence>
<feature type="compositionally biased region" description="Polar residues" evidence="22">
    <location>
        <begin position="600"/>
        <end position="628"/>
    </location>
</feature>
<evidence type="ECO:0000256" key="20">
    <source>
        <dbReference type="ARBA" id="ARBA00082620"/>
    </source>
</evidence>
<reference evidence="25" key="1">
    <citation type="journal article" date="2010" name="Science">
        <title>The genome of the Western clawed frog Xenopus tropicalis.</title>
        <authorList>
            <person name="Hellsten U."/>
            <person name="Harland R.M."/>
            <person name="Gilchrist M.J."/>
            <person name="Hendrix D."/>
            <person name="Jurka J."/>
            <person name="Kapitonov V."/>
            <person name="Ovcharenko I."/>
            <person name="Putnam N.H."/>
            <person name="Shu S."/>
            <person name="Taher L."/>
            <person name="Blitz I.L."/>
            <person name="Blumberg B."/>
            <person name="Dichmann D.S."/>
            <person name="Dubchak I."/>
            <person name="Amaya E."/>
            <person name="Detter J.C."/>
            <person name="Fletcher R."/>
            <person name="Gerhard D.S."/>
            <person name="Goodstein D."/>
            <person name="Graves T."/>
            <person name="Grigoriev I.V."/>
            <person name="Grimwood J."/>
            <person name="Kawashima T."/>
            <person name="Lindquist E."/>
            <person name="Lucas S.M."/>
            <person name="Mead P.E."/>
            <person name="Mitros T."/>
            <person name="Ogino H."/>
            <person name="Ohta Y."/>
            <person name="Poliakov A.V."/>
            <person name="Pollet N."/>
            <person name="Robert J."/>
            <person name="Salamov A."/>
            <person name="Sater A.K."/>
            <person name="Schmutz J."/>
            <person name="Terry A."/>
            <person name="Vize P.D."/>
            <person name="Warren W.C."/>
            <person name="Wells D."/>
            <person name="Wills A."/>
            <person name="Wilson R.K."/>
            <person name="Zimmerman L.B."/>
            <person name="Zorn A.M."/>
            <person name="Grainger R."/>
            <person name="Grammer T."/>
            <person name="Khokha M.K."/>
            <person name="Richardson P.M."/>
            <person name="Rokhsar D.S."/>
        </authorList>
    </citation>
    <scope>NUCLEOTIDE SEQUENCE [LARGE SCALE GENOMIC DNA]</scope>
    <source>
        <strain evidence="25">Nigerian</strain>
    </source>
</reference>
<dbReference type="GeneID" id="100485829"/>
<name>A0A6I8PQE8_XENTR</name>
<dbReference type="AlphaFoldDB" id="A0A6I8PQE8"/>
<accession>A0A6I8PQE8</accession>
<feature type="compositionally biased region" description="Polar residues" evidence="22">
    <location>
        <begin position="383"/>
        <end position="407"/>
    </location>
</feature>
<evidence type="ECO:0000256" key="6">
    <source>
        <dbReference type="ARBA" id="ARBA00022581"/>
    </source>
</evidence>
<dbReference type="Pfam" id="PF16739">
    <property type="entry name" value="CARD_2"/>
    <property type="match status" value="1"/>
</dbReference>
<comment type="subcellular location">
    <subcellularLocation>
        <location evidence="2">Mitochondrion outer membrane</location>
        <topology evidence="2">Single-pass membrane protein</topology>
    </subcellularLocation>
    <subcellularLocation>
        <location evidence="1">Peroxisome</location>
    </subcellularLocation>
</comment>
<evidence type="ECO:0000256" key="7">
    <source>
        <dbReference type="ARBA" id="ARBA00022588"/>
    </source>
</evidence>
<dbReference type="OMA" id="DDSTINY"/>
<feature type="region of interest" description="Disordered" evidence="22">
    <location>
        <begin position="600"/>
        <end position="679"/>
    </location>
</feature>
<keyword evidence="15 23" id="KW-0472">Membrane</keyword>
<dbReference type="GO" id="GO:0005741">
    <property type="term" value="C:mitochondrial outer membrane"/>
    <property type="evidence" value="ECO:0007669"/>
    <property type="project" value="UniProtKB-SubCell"/>
</dbReference>
<dbReference type="GeneTree" id="ENSGT00510000049120"/>
<dbReference type="GO" id="GO:0051607">
    <property type="term" value="P:defense response to virus"/>
    <property type="evidence" value="ECO:0007669"/>
    <property type="project" value="UniProtKB-KW"/>
</dbReference>
<dbReference type="KEGG" id="xtr:100485829"/>
<dbReference type="Xenbase" id="XB-GENE-988242">
    <property type="gene designation" value="mavs"/>
</dbReference>
<dbReference type="GO" id="GO:0032755">
    <property type="term" value="P:positive regulation of interleukin-6 production"/>
    <property type="evidence" value="ECO:0007669"/>
    <property type="project" value="UniProtKB-ARBA"/>
</dbReference>
<evidence type="ECO:0000256" key="5">
    <source>
        <dbReference type="ARBA" id="ARBA00022553"/>
    </source>
</evidence>
<dbReference type="InterPro" id="IPR011029">
    <property type="entry name" value="DEATH-like_dom_sf"/>
</dbReference>
<keyword evidence="12 23" id="KW-1133">Transmembrane helix</keyword>
<feature type="compositionally biased region" description="Polar residues" evidence="22">
    <location>
        <begin position="431"/>
        <end position="441"/>
    </location>
</feature>
<evidence type="ECO:0000256" key="9">
    <source>
        <dbReference type="ARBA" id="ARBA00022787"/>
    </source>
</evidence>
<dbReference type="GO" id="GO:0002230">
    <property type="term" value="P:positive regulation of defense response to virus by host"/>
    <property type="evidence" value="ECO:0007669"/>
    <property type="project" value="UniProtKB-ARBA"/>
</dbReference>
<dbReference type="AGR" id="Xenbase:XB-GENE-988242"/>
<evidence type="ECO:0000313" key="26">
    <source>
        <dbReference type="Proteomes" id="UP000008143"/>
    </source>
</evidence>
<keyword evidence="16" id="KW-0564">Palmitate</keyword>
<dbReference type="GO" id="GO:0032727">
    <property type="term" value="P:positive regulation of interferon-alpha production"/>
    <property type="evidence" value="ECO:0007669"/>
    <property type="project" value="UniProtKB-ARBA"/>
</dbReference>
<dbReference type="Gene3D" id="1.10.533.10">
    <property type="entry name" value="Death Domain, Fas"/>
    <property type="match status" value="1"/>
</dbReference>
<keyword evidence="11" id="KW-0391">Immunity</keyword>
<dbReference type="GO" id="GO:0002753">
    <property type="term" value="P:cytoplasmic pattern recognition receptor signaling pathway"/>
    <property type="evidence" value="ECO:0007669"/>
    <property type="project" value="UniProtKB-ARBA"/>
</dbReference>
<feature type="region of interest" description="Disordered" evidence="22">
    <location>
        <begin position="185"/>
        <end position="309"/>
    </location>
</feature>
<keyword evidence="26" id="KW-1185">Reference proteome</keyword>
<feature type="region of interest" description="Disordered" evidence="22">
    <location>
        <begin position="729"/>
        <end position="751"/>
    </location>
</feature>
<evidence type="ECO:0000256" key="18">
    <source>
        <dbReference type="ARBA" id="ARBA00023288"/>
    </source>
</evidence>
<evidence type="ECO:0000256" key="21">
    <source>
        <dbReference type="ARBA" id="ARBA00083233"/>
    </source>
</evidence>
<evidence type="ECO:0000256" key="8">
    <source>
        <dbReference type="ARBA" id="ARBA00022692"/>
    </source>
</evidence>
<dbReference type="Proteomes" id="UP000008143">
    <property type="component" value="Chromosome 1"/>
</dbReference>
<feature type="transmembrane region" description="Helical" evidence="23">
    <location>
        <begin position="758"/>
        <end position="776"/>
    </location>
</feature>
<reference evidence="27" key="3">
    <citation type="submission" date="2025-04" db="UniProtKB">
        <authorList>
            <consortium name="RefSeq"/>
        </authorList>
    </citation>
    <scope>IDENTIFICATION</scope>
    <source>
        <strain evidence="27">Nigerian</strain>
        <tissue evidence="27">Liver and blood</tissue>
    </source>
</reference>
<evidence type="ECO:0000256" key="22">
    <source>
        <dbReference type="SAM" id="MobiDB-lite"/>
    </source>
</evidence>
<keyword evidence="5" id="KW-0597">Phosphoprotein</keyword>
<keyword evidence="8 23" id="KW-0812">Transmembrane</keyword>
<evidence type="ECO:0000313" key="27">
    <source>
        <dbReference type="RefSeq" id="XP_031751105.1"/>
    </source>
</evidence>
<evidence type="ECO:0000256" key="1">
    <source>
        <dbReference type="ARBA" id="ARBA00004275"/>
    </source>
</evidence>
<dbReference type="GO" id="GO:1900063">
    <property type="term" value="P:regulation of peroxisome organization"/>
    <property type="evidence" value="ECO:0007669"/>
    <property type="project" value="UniProtKB-ARBA"/>
</dbReference>
<feature type="domain" description="Caspase recruitment" evidence="24">
    <location>
        <begin position="6"/>
        <end position="91"/>
    </location>
</feature>
<keyword evidence="17" id="KW-0576">Peroxisome</keyword>
<dbReference type="GO" id="GO:0045087">
    <property type="term" value="P:innate immune response"/>
    <property type="evidence" value="ECO:0007669"/>
    <property type="project" value="UniProtKB-KW"/>
</dbReference>
<evidence type="ECO:0000256" key="23">
    <source>
        <dbReference type="SAM" id="Phobius"/>
    </source>
</evidence>
<dbReference type="GO" id="GO:0032728">
    <property type="term" value="P:positive regulation of interferon-beta production"/>
    <property type="evidence" value="ECO:0007669"/>
    <property type="project" value="UniProtKB-ARBA"/>
</dbReference>
<dbReference type="RefSeq" id="XP_031751105.1">
    <property type="nucleotide sequence ID" value="XM_031895245.1"/>
</dbReference>
<evidence type="ECO:0000256" key="10">
    <source>
        <dbReference type="ARBA" id="ARBA00022843"/>
    </source>
</evidence>
<dbReference type="Ensembl" id="ENSXETT00000060167">
    <property type="protein sequence ID" value="ENSXETP00000059774"/>
    <property type="gene ID" value="ENSXETG00000032111"/>
</dbReference>
<dbReference type="Ensembl" id="ENSXETT00000112638">
    <property type="protein sequence ID" value="ENSXETP00000118468"/>
    <property type="gene ID" value="ENSXETG00000032111"/>
</dbReference>
<keyword evidence="14" id="KW-0496">Mitochondrion</keyword>
<protein>
    <recommendedName>
        <fullName evidence="19">Mitochondrial antiviral-signaling protein</fullName>
    </recommendedName>
    <alternativeName>
        <fullName evidence="20">Interferon beta promoter stimulator protein 1</fullName>
    </alternativeName>
    <alternativeName>
        <fullName evidence="21">Virus-induced-signaling adapter</fullName>
    </alternativeName>
</protein>
<dbReference type="FunFam" id="1.10.533.10:FF:000063">
    <property type="entry name" value="Mitochondrial antiviral-signaling protein"/>
    <property type="match status" value="1"/>
</dbReference>
<evidence type="ECO:0000256" key="19">
    <source>
        <dbReference type="ARBA" id="ARBA00071084"/>
    </source>
</evidence>
<dbReference type="InterPro" id="IPR031964">
    <property type="entry name" value="CARD_dom"/>
</dbReference>
<evidence type="ECO:0000256" key="11">
    <source>
        <dbReference type="ARBA" id="ARBA00022859"/>
    </source>
</evidence>
<keyword evidence="6" id="KW-0945">Host-virus interaction</keyword>
<dbReference type="GO" id="GO:0035591">
    <property type="term" value="F:signaling adaptor activity"/>
    <property type="evidence" value="ECO:0007669"/>
    <property type="project" value="UniProtKB-ARBA"/>
</dbReference>
<evidence type="ECO:0000313" key="28">
    <source>
        <dbReference type="Xenbase" id="XB-GENE-988242"/>
    </source>
</evidence>